<dbReference type="PANTHER" id="PTHR15435:SF2">
    <property type="entry name" value="KICSTOR COMPLEX PROTEIN KAPTIN"/>
    <property type="match status" value="1"/>
</dbReference>
<keyword evidence="3" id="KW-1185">Reference proteome</keyword>
<evidence type="ECO:0000256" key="1">
    <source>
        <dbReference type="SAM" id="MobiDB-lite"/>
    </source>
</evidence>
<gene>
    <name evidence="2" type="ORF">ODALV1_LOCUS14347</name>
</gene>
<dbReference type="InterPro" id="IPR028994">
    <property type="entry name" value="Integrin_alpha_N"/>
</dbReference>
<dbReference type="SUPFAM" id="SSF69318">
    <property type="entry name" value="Integrin alpha N-terminal domain"/>
    <property type="match status" value="1"/>
</dbReference>
<sequence>MREEQFIQLPSQGNIYSVSKLGNHLIVGTGDYGKVYAQISKKDVREIPLQNLPHECDVIAVDAYVDTFPVLAVAFVQKVSSGNVSGAIPVGKGKYVTAHLHVYSTWISSSDQNSPTSTTSTGSNKSLSRLTFQPKEEFQSSQFEFIGQNHVAFKLDYFPFHLYHVPVVKSNGNFGNVLLLSGSDRKIHAFESDDQISTFIEIPIGTYFPELTLRFADVVTRVRIEPVNEITRRITLCGMQNGKLLIWIVTCKPQSKMQGSMTESTASTATSKSRMSPQPEVETSISPQDSPTEEFIDKLTDDMKGLGADGDTSSLSDSYDTTLSSSDENFEKIEHTYDGLITAIQSYVDGFELNVIVSSALSPTYVYTNSYEDSFKNGTSLKFSSRWDTVQACCVADIDMDGRAEIILGTFGQALLVYKYMDEILPQWVIVSKKQFSRGILGIEFINNYLHVVTALGIHILEYNTAAYFTNKPAVTSDSFELGH</sequence>
<comment type="caution">
    <text evidence="2">The sequence shown here is derived from an EMBL/GenBank/DDBJ whole genome shotgun (WGS) entry which is preliminary data.</text>
</comment>
<evidence type="ECO:0000313" key="2">
    <source>
        <dbReference type="EMBL" id="CAL8110551.1"/>
    </source>
</evidence>
<reference evidence="2 3" key="1">
    <citation type="submission" date="2024-08" db="EMBL/GenBank/DDBJ databases">
        <authorList>
            <person name="Cucini C."/>
            <person name="Frati F."/>
        </authorList>
    </citation>
    <scope>NUCLEOTIDE SEQUENCE [LARGE SCALE GENOMIC DNA]</scope>
</reference>
<accession>A0ABP1QRM0</accession>
<evidence type="ECO:0008006" key="4">
    <source>
        <dbReference type="Google" id="ProtNLM"/>
    </source>
</evidence>
<dbReference type="Proteomes" id="UP001642540">
    <property type="component" value="Unassembled WGS sequence"/>
</dbReference>
<dbReference type="PANTHER" id="PTHR15435">
    <property type="entry name" value="KICSTOR COMPLEX PROTEIN KAPTIN"/>
    <property type="match status" value="1"/>
</dbReference>
<feature type="region of interest" description="Disordered" evidence="1">
    <location>
        <begin position="258"/>
        <end position="292"/>
    </location>
</feature>
<proteinExistence type="predicted"/>
<protein>
    <recommendedName>
        <fullName evidence="4">Kaptin</fullName>
    </recommendedName>
</protein>
<feature type="compositionally biased region" description="Low complexity" evidence="1">
    <location>
        <begin position="260"/>
        <end position="276"/>
    </location>
</feature>
<dbReference type="EMBL" id="CAXLJM020000045">
    <property type="protein sequence ID" value="CAL8110551.1"/>
    <property type="molecule type" value="Genomic_DNA"/>
</dbReference>
<organism evidence="2 3">
    <name type="scientific">Orchesella dallaii</name>
    <dbReference type="NCBI Taxonomy" id="48710"/>
    <lineage>
        <taxon>Eukaryota</taxon>
        <taxon>Metazoa</taxon>
        <taxon>Ecdysozoa</taxon>
        <taxon>Arthropoda</taxon>
        <taxon>Hexapoda</taxon>
        <taxon>Collembola</taxon>
        <taxon>Entomobryomorpha</taxon>
        <taxon>Entomobryoidea</taxon>
        <taxon>Orchesellidae</taxon>
        <taxon>Orchesellinae</taxon>
        <taxon>Orchesella</taxon>
    </lineage>
</organism>
<name>A0ABP1QRM0_9HEXA</name>
<feature type="compositionally biased region" description="Polar residues" evidence="1">
    <location>
        <begin position="281"/>
        <end position="290"/>
    </location>
</feature>
<dbReference type="InterPro" id="IPR029982">
    <property type="entry name" value="Kptn"/>
</dbReference>
<evidence type="ECO:0000313" key="3">
    <source>
        <dbReference type="Proteomes" id="UP001642540"/>
    </source>
</evidence>